<accession>A0ABM1NH61</accession>
<evidence type="ECO:0000313" key="3">
    <source>
        <dbReference type="RefSeq" id="XP_017786161.1"/>
    </source>
</evidence>
<name>A0ABM1NH61_NICVS</name>
<keyword evidence="2" id="KW-1185">Reference proteome</keyword>
<dbReference type="GeneID" id="108569211"/>
<protein>
    <submittedName>
        <fullName evidence="3">Uncharacterized protein LOC108569211</fullName>
    </submittedName>
</protein>
<gene>
    <name evidence="3" type="primary">LOC108569211</name>
</gene>
<dbReference type="RefSeq" id="XP_017786161.1">
    <property type="nucleotide sequence ID" value="XM_017930672.1"/>
</dbReference>
<reference evidence="3" key="1">
    <citation type="submission" date="2025-08" db="UniProtKB">
        <authorList>
            <consortium name="RefSeq"/>
        </authorList>
    </citation>
    <scope>IDENTIFICATION</scope>
    <source>
        <tissue evidence="3">Whole Larva</tissue>
    </source>
</reference>
<dbReference type="SUPFAM" id="SSF57603">
    <property type="entry name" value="FnI-like domain"/>
    <property type="match status" value="1"/>
</dbReference>
<dbReference type="Proteomes" id="UP000695000">
    <property type="component" value="Unplaced"/>
</dbReference>
<feature type="signal peptide" evidence="1">
    <location>
        <begin position="1"/>
        <end position="18"/>
    </location>
</feature>
<sequence length="218" mass="23762">MESILFAILVSALAFVQGKNCDSLGTLIYEDLGCKAKGGNNNTCPISYDCPQITVKNGTCKFGGTIYKEGNRFNGTNVCMPAVCMSSGIGRMVIDCNQRPEEGCYFANTLDKCCSIDQICDSFDDVEICNVTGRLYLEGEYFTPKGYCLHCICKPNFAGKFVAPFCERIRCGIELTNDPISDKSAPLYLNSPVRCCPIQFIKPTNAIVTHIILSGSSS</sequence>
<proteinExistence type="predicted"/>
<organism evidence="2 3">
    <name type="scientific">Nicrophorus vespilloides</name>
    <name type="common">Boreal carrion beetle</name>
    <dbReference type="NCBI Taxonomy" id="110193"/>
    <lineage>
        <taxon>Eukaryota</taxon>
        <taxon>Metazoa</taxon>
        <taxon>Ecdysozoa</taxon>
        <taxon>Arthropoda</taxon>
        <taxon>Hexapoda</taxon>
        <taxon>Insecta</taxon>
        <taxon>Pterygota</taxon>
        <taxon>Neoptera</taxon>
        <taxon>Endopterygota</taxon>
        <taxon>Coleoptera</taxon>
        <taxon>Polyphaga</taxon>
        <taxon>Staphyliniformia</taxon>
        <taxon>Silphidae</taxon>
        <taxon>Nicrophorinae</taxon>
        <taxon>Nicrophorus</taxon>
    </lineage>
</organism>
<evidence type="ECO:0000313" key="2">
    <source>
        <dbReference type="Proteomes" id="UP000695000"/>
    </source>
</evidence>
<evidence type="ECO:0000256" key="1">
    <source>
        <dbReference type="SAM" id="SignalP"/>
    </source>
</evidence>
<feature type="chain" id="PRO_5046374701" evidence="1">
    <location>
        <begin position="19"/>
        <end position="218"/>
    </location>
</feature>
<feature type="non-terminal residue" evidence="3">
    <location>
        <position position="218"/>
    </location>
</feature>
<keyword evidence="1" id="KW-0732">Signal</keyword>